<gene>
    <name evidence="1" type="ORF">FGK64_04675</name>
</gene>
<name>A0ABY2XE09_9RHOB</name>
<accession>A0ABY2XE09</accession>
<reference evidence="1 2" key="1">
    <citation type="submission" date="2019-05" db="EMBL/GenBank/DDBJ databases">
        <title>Marivita sp. nov. isolated from sea sediment.</title>
        <authorList>
            <person name="Kim W."/>
        </authorList>
    </citation>
    <scope>NUCLEOTIDE SEQUENCE [LARGE SCALE GENOMIC DNA]</scope>
    <source>
        <strain evidence="1 2">CAU 1492</strain>
    </source>
</reference>
<dbReference type="Proteomes" id="UP001191082">
    <property type="component" value="Unassembled WGS sequence"/>
</dbReference>
<organism evidence="1 2">
    <name type="scientific">Arenibacterium halophilum</name>
    <dbReference type="NCBI Taxonomy" id="2583821"/>
    <lineage>
        <taxon>Bacteria</taxon>
        <taxon>Pseudomonadati</taxon>
        <taxon>Pseudomonadota</taxon>
        <taxon>Alphaproteobacteria</taxon>
        <taxon>Rhodobacterales</taxon>
        <taxon>Paracoccaceae</taxon>
        <taxon>Arenibacterium</taxon>
    </lineage>
</organism>
<dbReference type="Pfam" id="PF13416">
    <property type="entry name" value="SBP_bac_8"/>
    <property type="match status" value="1"/>
</dbReference>
<dbReference type="Gene3D" id="3.40.190.10">
    <property type="entry name" value="Periplasmic binding protein-like II"/>
    <property type="match status" value="2"/>
</dbReference>
<dbReference type="SUPFAM" id="SSF53850">
    <property type="entry name" value="Periplasmic binding protein-like II"/>
    <property type="match status" value="1"/>
</dbReference>
<keyword evidence="2" id="KW-1185">Reference proteome</keyword>
<evidence type="ECO:0000313" key="1">
    <source>
        <dbReference type="EMBL" id="TMV15261.1"/>
    </source>
</evidence>
<dbReference type="InterPro" id="IPR006059">
    <property type="entry name" value="SBP"/>
</dbReference>
<comment type="caution">
    <text evidence="1">The sequence shown here is derived from an EMBL/GenBank/DDBJ whole genome shotgun (WGS) entry which is preliminary data.</text>
</comment>
<proteinExistence type="predicted"/>
<protein>
    <submittedName>
        <fullName evidence="1">Extracellular solute-binding protein</fullName>
    </submittedName>
</protein>
<dbReference type="RefSeq" id="WP_138862610.1">
    <property type="nucleotide sequence ID" value="NZ_VCPC01000001.1"/>
</dbReference>
<evidence type="ECO:0000313" key="2">
    <source>
        <dbReference type="Proteomes" id="UP001191082"/>
    </source>
</evidence>
<dbReference type="EMBL" id="VCPC01000001">
    <property type="protein sequence ID" value="TMV15261.1"/>
    <property type="molecule type" value="Genomic_DNA"/>
</dbReference>
<sequence length="366" mass="38666">MSARGLTWDHPRGYNALAAAGGPVTWETQPLEGFESAPIARLCAEYDLVVLDHPHLGEALAEGCILPLDQVFEAEDLARIADAAMGPSFASYAMAGRQWALPLDAATQVMALRPDLTEARPTTWDEVLRLSGQGGVALSLAGPHAALSFLSVCAALDAGLDLRDGGWVAPDVAREAYDILAELAAHSPASTAALNPIGILNHMSAQDDVALCPLIYGYVNYAAPTRAHPLRFANAPRAGGRPGSILGGTGIAVSRRCTMTDALRAHLLMLMSETAQRGLIPDNDGQPGLAAAWADPRINAAWGNFYADTADTLRAAAIRPRHNGYIAFQTAASAHLRDALSTRRPAAQAVDELARMFHASIEKAQA</sequence>